<evidence type="ECO:0000256" key="1">
    <source>
        <dbReference type="SAM" id="Coils"/>
    </source>
</evidence>
<feature type="coiled-coil region" evidence="1">
    <location>
        <begin position="40"/>
        <end position="67"/>
    </location>
</feature>
<comment type="caution">
    <text evidence="3">The sequence shown here is derived from an EMBL/GenBank/DDBJ whole genome shotgun (WGS) entry which is preliminary data.</text>
</comment>
<dbReference type="RefSeq" id="WP_212933130.1">
    <property type="nucleotide sequence ID" value="NZ_BORC01000001.1"/>
</dbReference>
<keyword evidence="2" id="KW-0812">Transmembrane</keyword>
<evidence type="ECO:0000256" key="2">
    <source>
        <dbReference type="SAM" id="Phobius"/>
    </source>
</evidence>
<keyword evidence="4" id="KW-1185">Reference proteome</keyword>
<name>A0A920BS16_9BACI</name>
<keyword evidence="2" id="KW-1133">Transmembrane helix</keyword>
<proteinExistence type="predicted"/>
<keyword evidence="2" id="KW-0472">Membrane</keyword>
<keyword evidence="1" id="KW-0175">Coiled coil</keyword>
<feature type="transmembrane region" description="Helical" evidence="2">
    <location>
        <begin position="18"/>
        <end position="39"/>
    </location>
</feature>
<evidence type="ECO:0000313" key="4">
    <source>
        <dbReference type="Proteomes" id="UP000682111"/>
    </source>
</evidence>
<dbReference type="Proteomes" id="UP000682111">
    <property type="component" value="Unassembled WGS sequence"/>
</dbReference>
<dbReference type="EMBL" id="BORC01000001">
    <property type="protein sequence ID" value="GIN60289.1"/>
    <property type="molecule type" value="Genomic_DNA"/>
</dbReference>
<protein>
    <submittedName>
        <fullName evidence="3">Uncharacterized protein</fullName>
    </submittedName>
</protein>
<sequence>MLVDINLLPQKEAKNKSLLTLIVISCLLLLIGGAFAFWMNATYTNKLENIEQQIATAEQLVASEQQKIIAYESSNSITDLENAVKWVKSYPIKTVPILKNLTALLPERGFIQSINYEETGFLQLTIQFEMSREAAYYLNSLLESDWVTDARLVTLDAMTGFYDKKFGESDDGLDDRAIQNEKYIPRYLGLFEIELNREVLKANGDSSHEEGGDGL</sequence>
<evidence type="ECO:0000313" key="3">
    <source>
        <dbReference type="EMBL" id="GIN60289.1"/>
    </source>
</evidence>
<dbReference type="AlphaFoldDB" id="A0A920BS16"/>
<accession>A0A920BS16</accession>
<gene>
    <name evidence="3" type="ORF">J27TS8_02820</name>
</gene>
<organism evidence="3 4">
    <name type="scientific">Robertmurraya siralis</name>
    <dbReference type="NCBI Taxonomy" id="77777"/>
    <lineage>
        <taxon>Bacteria</taxon>
        <taxon>Bacillati</taxon>
        <taxon>Bacillota</taxon>
        <taxon>Bacilli</taxon>
        <taxon>Bacillales</taxon>
        <taxon>Bacillaceae</taxon>
        <taxon>Robertmurraya</taxon>
    </lineage>
</organism>
<reference evidence="3" key="1">
    <citation type="submission" date="2021-03" db="EMBL/GenBank/DDBJ databases">
        <title>Antimicrobial resistance genes in bacteria isolated from Japanese honey, and their potential for conferring macrolide and lincosamide resistance in the American foulbrood pathogen Paenibacillus larvae.</title>
        <authorList>
            <person name="Okamoto M."/>
            <person name="Kumagai M."/>
            <person name="Kanamori H."/>
            <person name="Takamatsu D."/>
        </authorList>
    </citation>
    <scope>NUCLEOTIDE SEQUENCE</scope>
    <source>
        <strain evidence="3">J27TS8</strain>
    </source>
</reference>